<feature type="transmembrane region" description="Helical" evidence="1">
    <location>
        <begin position="334"/>
        <end position="351"/>
    </location>
</feature>
<feature type="transmembrane region" description="Helical" evidence="1">
    <location>
        <begin position="301"/>
        <end position="320"/>
    </location>
</feature>
<keyword evidence="1" id="KW-0812">Transmembrane</keyword>
<feature type="transmembrane region" description="Helical" evidence="1">
    <location>
        <begin position="224"/>
        <end position="244"/>
    </location>
</feature>
<protein>
    <recommendedName>
        <fullName evidence="4">O-antigen ligase domain-containing protein</fullName>
    </recommendedName>
</protein>
<keyword evidence="1" id="KW-1133">Transmembrane helix</keyword>
<gene>
    <name evidence="2" type="ORF">JM64_01660</name>
</gene>
<feature type="transmembrane region" description="Helical" evidence="1">
    <location>
        <begin position="188"/>
        <end position="212"/>
    </location>
</feature>
<sequence length="384" mass="43493">MAERNATKVDVEMLTGLGVFFTVISQAKVMWNNVAFEAMPHIIWFLLLLTVFVKRRNLDLDIKFFAVLFLFDLFLLIAQITTGKEYLSSNLVIPIHLSAYVYMVAYNVGKVSRISIFQRAAKYYVASVILLSVFIYINAFHGRDWLNSAYYLYGAKNSAAPIIVVGALLIIIFDLFRSKILKTAVMTFLIVLVFMMKARSSITGLFVSILYYSFVGVKGDRKKFVYAAVIFATVFLVFTNSYLYDLVINRIILINRYNADLDEIASGRISQIKMSKNIFPLAPLVGHGGFSIDSFPLVSLASYGILGSIPVFMLSTYPFLKRLKRTVLDQSEKIEKLIVILGLFMWVVGVFEELSPFGPDTRCFMLWTMAGLYSGIQAKEQYNV</sequence>
<feature type="transmembrane region" description="Helical" evidence="1">
    <location>
        <begin position="64"/>
        <end position="81"/>
    </location>
</feature>
<feature type="transmembrane region" description="Helical" evidence="1">
    <location>
        <begin position="87"/>
        <end position="109"/>
    </location>
</feature>
<accession>A0A172T1L7</accession>
<feature type="transmembrane region" description="Helical" evidence="1">
    <location>
        <begin position="159"/>
        <end position="176"/>
    </location>
</feature>
<name>A0A172T1L7_FERPE</name>
<evidence type="ECO:0000256" key="1">
    <source>
        <dbReference type="SAM" id="Phobius"/>
    </source>
</evidence>
<keyword evidence="1" id="KW-0472">Membrane</keyword>
<evidence type="ECO:0008006" key="4">
    <source>
        <dbReference type="Google" id="ProtNLM"/>
    </source>
</evidence>
<feature type="transmembrane region" description="Helical" evidence="1">
    <location>
        <begin position="34"/>
        <end position="52"/>
    </location>
</feature>
<proteinExistence type="predicted"/>
<evidence type="ECO:0000313" key="2">
    <source>
        <dbReference type="EMBL" id="ANE40854.1"/>
    </source>
</evidence>
<dbReference type="KEGG" id="fng:JM64_01660"/>
<feature type="transmembrane region" description="Helical" evidence="1">
    <location>
        <begin position="121"/>
        <end position="139"/>
    </location>
</feature>
<evidence type="ECO:0000313" key="3">
    <source>
        <dbReference type="Proteomes" id="UP000077096"/>
    </source>
</evidence>
<dbReference type="Proteomes" id="UP000077096">
    <property type="component" value="Chromosome"/>
</dbReference>
<dbReference type="EMBL" id="CP011393">
    <property type="protein sequence ID" value="ANE40854.1"/>
    <property type="molecule type" value="Genomic_DNA"/>
</dbReference>
<dbReference type="PATRIC" id="fig|93466.3.peg.381"/>
<dbReference type="AlphaFoldDB" id="A0A172T1L7"/>
<reference evidence="2 3" key="1">
    <citation type="submission" date="2014-08" db="EMBL/GenBank/DDBJ databases">
        <title>Fervidobacterium pennivorans DYC genome.</title>
        <authorList>
            <person name="Wushke S."/>
        </authorList>
    </citation>
    <scope>NUCLEOTIDE SEQUENCE [LARGE SCALE GENOMIC DNA]</scope>
    <source>
        <strain evidence="2 3">DYC</strain>
    </source>
</reference>
<dbReference type="OrthoDB" id="1083022at2"/>
<organism evidence="2 3">
    <name type="scientific">Fervidobacterium pennivorans</name>
    <dbReference type="NCBI Taxonomy" id="93466"/>
    <lineage>
        <taxon>Bacteria</taxon>
        <taxon>Thermotogati</taxon>
        <taxon>Thermotogota</taxon>
        <taxon>Thermotogae</taxon>
        <taxon>Thermotogales</taxon>
        <taxon>Fervidobacteriaceae</taxon>
        <taxon>Fervidobacterium</taxon>
    </lineage>
</organism>